<comment type="caution">
    <text evidence="1">The sequence shown here is derived from an EMBL/GenBank/DDBJ whole genome shotgun (WGS) entry which is preliminary data.</text>
</comment>
<dbReference type="Proteomes" id="UP000247480">
    <property type="component" value="Unassembled WGS sequence"/>
</dbReference>
<proteinExistence type="predicted"/>
<dbReference type="EMBL" id="BGJZ01000201">
    <property type="protein sequence ID" value="GBH10831.1"/>
    <property type="molecule type" value="Genomic_DNA"/>
</dbReference>
<dbReference type="AlphaFoldDB" id="A0A2V0QD13"/>
<organism evidence="1 2">
    <name type="scientific">Pseudomonas syringae pv. actinidiae</name>
    <dbReference type="NCBI Taxonomy" id="103796"/>
    <lineage>
        <taxon>Bacteria</taxon>
        <taxon>Pseudomonadati</taxon>
        <taxon>Pseudomonadota</taxon>
        <taxon>Gammaproteobacteria</taxon>
        <taxon>Pseudomonadales</taxon>
        <taxon>Pseudomonadaceae</taxon>
        <taxon>Pseudomonas</taxon>
        <taxon>Pseudomonas syringae</taxon>
    </lineage>
</organism>
<name>A0A2V0QD13_PSESF</name>
<protein>
    <submittedName>
        <fullName evidence="1">Type VI protein secretion system component VasF</fullName>
    </submittedName>
</protein>
<evidence type="ECO:0000313" key="1">
    <source>
        <dbReference type="EMBL" id="GBH10831.1"/>
    </source>
</evidence>
<sequence length="46" mass="5264">MWLIVLFTFTSLTVLYSGFAWVLSEQREAVLTPYRSALSTVPEPRS</sequence>
<accession>A0A2V0QD13</accession>
<evidence type="ECO:0000313" key="2">
    <source>
        <dbReference type="Proteomes" id="UP000247480"/>
    </source>
</evidence>
<gene>
    <name evidence="1" type="ORF">KPSA1_04256</name>
</gene>
<reference evidence="1 2" key="1">
    <citation type="submission" date="2018-04" db="EMBL/GenBank/DDBJ databases">
        <title>Draft genome sequence of Pseudomonas syringae pv. actinidiae biovar 1 strains isolated from kiwifruit in Kagawa prefecture.</title>
        <authorList>
            <person name="Tabuchi M."/>
            <person name="Saito M."/>
            <person name="Fujiwara S."/>
            <person name="Sasa N."/>
            <person name="Akimitsu K."/>
            <person name="Gomi K."/>
            <person name="Konishi-Sugita S."/>
            <person name="Hamano K."/>
            <person name="Kataoka I."/>
        </authorList>
    </citation>
    <scope>NUCLEOTIDE SEQUENCE [LARGE SCALE GENOMIC DNA]</scope>
    <source>
        <strain evidence="1 2">MAFF212206</strain>
    </source>
</reference>